<dbReference type="AlphaFoldDB" id="A0A6M3MAS8"/>
<dbReference type="EMBL" id="MT143774">
    <property type="protein sequence ID" value="QJB02316.1"/>
    <property type="molecule type" value="Genomic_DNA"/>
</dbReference>
<organism evidence="1">
    <name type="scientific">viral metagenome</name>
    <dbReference type="NCBI Taxonomy" id="1070528"/>
    <lineage>
        <taxon>unclassified sequences</taxon>
        <taxon>metagenomes</taxon>
        <taxon>organismal metagenomes</taxon>
    </lineage>
</organism>
<gene>
    <name evidence="1" type="ORF">MM171B01367_0010</name>
</gene>
<protein>
    <submittedName>
        <fullName evidence="1">Uncharacterized protein</fullName>
    </submittedName>
</protein>
<accession>A0A6M3MAS8</accession>
<sequence length="93" mass="10118">MTISERAIGAMNAAVYAADKIAELRTINAKLLAVCESVLNWDCDLHGPPNQRWWECRLCSGTSVTEQLGPEAIEHAEGCPIPQIENIIAKGRG</sequence>
<name>A0A6M3MAS8_9ZZZZ</name>
<proteinExistence type="predicted"/>
<evidence type="ECO:0000313" key="1">
    <source>
        <dbReference type="EMBL" id="QJB02316.1"/>
    </source>
</evidence>
<reference evidence="1" key="1">
    <citation type="submission" date="2020-03" db="EMBL/GenBank/DDBJ databases">
        <title>The deep terrestrial virosphere.</title>
        <authorList>
            <person name="Holmfeldt K."/>
            <person name="Nilsson E."/>
            <person name="Simone D."/>
            <person name="Lopez-Fernandez M."/>
            <person name="Wu X."/>
            <person name="de Brujin I."/>
            <person name="Lundin D."/>
            <person name="Andersson A."/>
            <person name="Bertilsson S."/>
            <person name="Dopson M."/>
        </authorList>
    </citation>
    <scope>NUCLEOTIDE SEQUENCE</scope>
    <source>
        <strain evidence="1">MM171B01367</strain>
    </source>
</reference>